<dbReference type="InterPro" id="IPR036891">
    <property type="entry name" value="Signal_recog_part_SRP54_M_sf"/>
</dbReference>
<dbReference type="Pfam" id="PF02881">
    <property type="entry name" value="SRP54_N"/>
    <property type="match status" value="1"/>
</dbReference>
<dbReference type="FunFam" id="3.40.50.300:FF:000022">
    <property type="entry name" value="Signal recognition particle 54 kDa subunit"/>
    <property type="match status" value="1"/>
</dbReference>
<evidence type="ECO:0000256" key="4">
    <source>
        <dbReference type="ARBA" id="ARBA00022801"/>
    </source>
</evidence>
<evidence type="ECO:0000256" key="5">
    <source>
        <dbReference type="ARBA" id="ARBA00022884"/>
    </source>
</evidence>
<evidence type="ECO:0000259" key="11">
    <source>
        <dbReference type="SMART" id="SM00382"/>
    </source>
</evidence>
<keyword evidence="8 10" id="KW-0687">Ribonucleoprotein</keyword>
<dbReference type="Pfam" id="PF02978">
    <property type="entry name" value="SRP_SPB"/>
    <property type="match status" value="1"/>
</dbReference>
<dbReference type="GO" id="GO:0048500">
    <property type="term" value="C:signal recognition particle"/>
    <property type="evidence" value="ECO:0007669"/>
    <property type="project" value="UniProtKB-UniRule"/>
</dbReference>
<keyword evidence="15" id="KW-1185">Reference proteome</keyword>
<dbReference type="RefSeq" id="WP_134485398.1">
    <property type="nucleotide sequence ID" value="NZ_LR216287.1"/>
</dbReference>
<comment type="function">
    <text evidence="10">Involved in targeting and insertion of nascent membrane proteins into the cytoplasmic membrane. Binds to the hydrophobic signal sequence of the ribosome-nascent chain (RNC) as it emerges from the ribosomes. The SRP-RNC complex is then targeted to the cytoplasmic membrane where it interacts with the SRP receptor FtsY.</text>
</comment>
<evidence type="ECO:0000256" key="1">
    <source>
        <dbReference type="ARBA" id="ARBA00005450"/>
    </source>
</evidence>
<evidence type="ECO:0000256" key="7">
    <source>
        <dbReference type="ARBA" id="ARBA00023135"/>
    </source>
</evidence>
<comment type="subcellular location">
    <subcellularLocation>
        <location evidence="10">Cytoplasm</location>
    </subcellularLocation>
    <text evidence="10">The SRP-RNC complex is targeted to the cytoplasmic membrane.</text>
</comment>
<dbReference type="HAMAP" id="MF_00306">
    <property type="entry name" value="SRP54"/>
    <property type="match status" value="1"/>
</dbReference>
<organism evidence="14 15">
    <name type="scientific">Candidatus Nitrosocosmicus franklandianus</name>
    <dbReference type="NCBI Taxonomy" id="1798806"/>
    <lineage>
        <taxon>Archaea</taxon>
        <taxon>Nitrososphaerota</taxon>
        <taxon>Nitrososphaeria</taxon>
        <taxon>Nitrososphaerales</taxon>
        <taxon>Nitrososphaeraceae</taxon>
        <taxon>Candidatus Nitrosocosmicus</taxon>
    </lineage>
</organism>
<dbReference type="GeneID" id="39422218"/>
<evidence type="ECO:0000313" key="14">
    <source>
        <dbReference type="EMBL" id="VFJ15443.1"/>
    </source>
</evidence>
<feature type="binding site" evidence="10">
    <location>
        <begin position="260"/>
        <end position="263"/>
    </location>
    <ligand>
        <name>GTP</name>
        <dbReference type="ChEBI" id="CHEBI:37565"/>
    </ligand>
</feature>
<keyword evidence="7 10" id="KW-0733">Signal recognition particle</keyword>
<dbReference type="GO" id="GO:0006614">
    <property type="term" value="P:SRP-dependent cotranslational protein targeting to membrane"/>
    <property type="evidence" value="ECO:0007669"/>
    <property type="project" value="InterPro"/>
</dbReference>
<dbReference type="Gene3D" id="1.20.120.140">
    <property type="entry name" value="Signal recognition particle SRP54, nucleotide-binding domain"/>
    <property type="match status" value="1"/>
</dbReference>
<dbReference type="InterPro" id="IPR004125">
    <property type="entry name" value="Signal_recog_particle_SRP54_M"/>
</dbReference>
<name>A0A484ICD8_9ARCH</name>
<evidence type="ECO:0000256" key="8">
    <source>
        <dbReference type="ARBA" id="ARBA00023274"/>
    </source>
</evidence>
<keyword evidence="4 10" id="KW-0378">Hydrolase</keyword>
<dbReference type="SMART" id="SM00962">
    <property type="entry name" value="SRP54"/>
    <property type="match status" value="1"/>
</dbReference>
<feature type="domain" description="Signal recognition particle SRP54 helical bundle" evidence="13">
    <location>
        <begin position="1"/>
        <end position="86"/>
    </location>
</feature>
<dbReference type="InterPro" id="IPR042101">
    <property type="entry name" value="SRP54_N_sf"/>
</dbReference>
<dbReference type="SUPFAM" id="SSF47364">
    <property type="entry name" value="Domain of the SRP/SRP receptor G-proteins"/>
    <property type="match status" value="1"/>
</dbReference>
<dbReference type="Gene3D" id="3.40.50.300">
    <property type="entry name" value="P-loop containing nucleotide triphosphate hydrolases"/>
    <property type="match status" value="1"/>
</dbReference>
<dbReference type="InterPro" id="IPR027417">
    <property type="entry name" value="P-loop_NTPase"/>
</dbReference>
<evidence type="ECO:0000256" key="9">
    <source>
        <dbReference type="ARBA" id="ARBA00064051"/>
    </source>
</evidence>
<keyword evidence="3 10" id="KW-0547">Nucleotide-binding</keyword>
<evidence type="ECO:0000259" key="13">
    <source>
        <dbReference type="SMART" id="SM00963"/>
    </source>
</evidence>
<proteinExistence type="inferred from homology"/>
<comment type="subunit">
    <text evidence="9 10">Part of the signal recognition particle protein translocation system, which is composed of SRP and FtsY. Archaeal SRP consists of a 7S RNA molecule of 300 nucleotides and two protein subunits: SRP54 and SRP19.</text>
</comment>
<comment type="domain">
    <text evidence="10">Composed of three domains: the N-terminal N domain, which is responsible for interactions with the ribosome, the central G domain, which binds GTP, and the C-terminal M domain, which binds the RNA and the signal sequence of the RNC.</text>
</comment>
<dbReference type="EMBL" id="LR216287">
    <property type="protein sequence ID" value="VFJ15443.1"/>
    <property type="molecule type" value="Genomic_DNA"/>
</dbReference>
<protein>
    <recommendedName>
        <fullName evidence="10">Signal recognition particle 54 kDa protein</fullName>
        <shortName evidence="10">SRP54</shortName>
        <ecNumber evidence="10">3.6.5.4</ecNumber>
    </recommendedName>
</protein>
<evidence type="ECO:0000256" key="6">
    <source>
        <dbReference type="ARBA" id="ARBA00023134"/>
    </source>
</evidence>
<feature type="binding site" evidence="10">
    <location>
        <begin position="202"/>
        <end position="206"/>
    </location>
    <ligand>
        <name>GTP</name>
        <dbReference type="ChEBI" id="CHEBI:37565"/>
    </ligand>
</feature>
<gene>
    <name evidence="14" type="primary">srp</name>
    <name evidence="10" type="synonym">srp54</name>
    <name evidence="14" type="ORF">NFRAN_3125</name>
</gene>
<dbReference type="InterPro" id="IPR003593">
    <property type="entry name" value="AAA+_ATPase"/>
</dbReference>
<dbReference type="Gene3D" id="1.10.260.30">
    <property type="entry name" value="Signal recognition particle, SRP54 subunit, M-domain"/>
    <property type="match status" value="1"/>
</dbReference>
<dbReference type="InterPro" id="IPR022941">
    <property type="entry name" value="SRP54"/>
</dbReference>
<comment type="catalytic activity">
    <reaction evidence="10">
        <text>GTP + H2O = GDP + phosphate + H(+)</text>
        <dbReference type="Rhea" id="RHEA:19669"/>
        <dbReference type="ChEBI" id="CHEBI:15377"/>
        <dbReference type="ChEBI" id="CHEBI:15378"/>
        <dbReference type="ChEBI" id="CHEBI:37565"/>
        <dbReference type="ChEBI" id="CHEBI:43474"/>
        <dbReference type="ChEBI" id="CHEBI:58189"/>
        <dbReference type="EC" id="3.6.5.4"/>
    </reaction>
</comment>
<feature type="binding site" evidence="10">
    <location>
        <begin position="120"/>
        <end position="127"/>
    </location>
    <ligand>
        <name>GTP</name>
        <dbReference type="ChEBI" id="CHEBI:37565"/>
    </ligand>
</feature>
<dbReference type="GO" id="GO:0005525">
    <property type="term" value="F:GTP binding"/>
    <property type="evidence" value="ECO:0007669"/>
    <property type="project" value="UniProtKB-UniRule"/>
</dbReference>
<keyword evidence="5 10" id="KW-0694">RNA-binding</keyword>
<dbReference type="KEGG" id="nfn:NFRAN_3125"/>
<dbReference type="GO" id="GO:0008312">
    <property type="term" value="F:7S RNA binding"/>
    <property type="evidence" value="ECO:0007669"/>
    <property type="project" value="UniProtKB-UniRule"/>
</dbReference>
<feature type="domain" description="AAA+ ATPase" evidence="11">
    <location>
        <begin position="112"/>
        <end position="289"/>
    </location>
</feature>
<dbReference type="AlphaFoldDB" id="A0A484ICD8"/>
<dbReference type="Proteomes" id="UP000294299">
    <property type="component" value="Chromosome NFRAN"/>
</dbReference>
<evidence type="ECO:0000259" key="12">
    <source>
        <dbReference type="SMART" id="SM00962"/>
    </source>
</evidence>
<evidence type="ECO:0000313" key="15">
    <source>
        <dbReference type="Proteomes" id="UP000294299"/>
    </source>
</evidence>
<comment type="similarity">
    <text evidence="1 10">Belongs to the GTP-binding SRP family. SRP54 subfamily.</text>
</comment>
<reference evidence="14 15" key="1">
    <citation type="submission" date="2019-02" db="EMBL/GenBank/DDBJ databases">
        <authorList>
            <person name="Lehtovirta-Morley E L."/>
        </authorList>
    </citation>
    <scope>NUCLEOTIDE SEQUENCE [LARGE SCALE GENOMIC DNA]</scope>
    <source>
        <strain evidence="14">NFRAN1</strain>
    </source>
</reference>
<dbReference type="SUPFAM" id="SSF52540">
    <property type="entry name" value="P-loop containing nucleoside triphosphate hydrolases"/>
    <property type="match status" value="1"/>
</dbReference>
<dbReference type="Pfam" id="PF00448">
    <property type="entry name" value="SRP54"/>
    <property type="match status" value="1"/>
</dbReference>
<dbReference type="SMART" id="SM00382">
    <property type="entry name" value="AAA"/>
    <property type="match status" value="1"/>
</dbReference>
<dbReference type="InterPro" id="IPR000897">
    <property type="entry name" value="SRP54_GTPase_dom"/>
</dbReference>
<dbReference type="SMART" id="SM00963">
    <property type="entry name" value="SRP54_N"/>
    <property type="match status" value="1"/>
</dbReference>
<dbReference type="SUPFAM" id="SSF47446">
    <property type="entry name" value="Signal peptide-binding domain"/>
    <property type="match status" value="1"/>
</dbReference>
<dbReference type="PANTHER" id="PTHR11564">
    <property type="entry name" value="SIGNAL RECOGNITION PARTICLE 54K PROTEIN SRP54"/>
    <property type="match status" value="1"/>
</dbReference>
<evidence type="ECO:0000256" key="2">
    <source>
        <dbReference type="ARBA" id="ARBA00022490"/>
    </source>
</evidence>
<accession>A0A484ICD8</accession>
<dbReference type="PANTHER" id="PTHR11564:SF5">
    <property type="entry name" value="SIGNAL RECOGNITION PARTICLE SUBUNIT SRP54"/>
    <property type="match status" value="1"/>
</dbReference>
<dbReference type="GO" id="GO:0003924">
    <property type="term" value="F:GTPase activity"/>
    <property type="evidence" value="ECO:0007669"/>
    <property type="project" value="UniProtKB-UniRule"/>
</dbReference>
<dbReference type="InterPro" id="IPR013822">
    <property type="entry name" value="Signal_recog_particl_SRP54_hlx"/>
</dbReference>
<evidence type="ECO:0000256" key="3">
    <source>
        <dbReference type="ARBA" id="ARBA00022741"/>
    </source>
</evidence>
<feature type="domain" description="SRP54-type proteins GTP-binding" evidence="12">
    <location>
        <begin position="113"/>
        <end position="308"/>
    </location>
</feature>
<dbReference type="OrthoDB" id="52849at2157"/>
<dbReference type="InterPro" id="IPR036225">
    <property type="entry name" value="SRP/SRP_N"/>
</dbReference>
<dbReference type="EC" id="3.6.5.4" evidence="10"/>
<keyword evidence="6 10" id="KW-0342">GTP-binding</keyword>
<keyword evidence="2 10" id="KW-0963">Cytoplasm</keyword>
<evidence type="ECO:0000256" key="10">
    <source>
        <dbReference type="HAMAP-Rule" id="MF_00306"/>
    </source>
</evidence>
<sequence length="454" mass="50714">MLDSLKDNLRSALKKIVGASDVNEELIDELCKDLQRALLAADVNVRLVLQITKNLKERALVETPPKGLSRKDHIITILYGELSSLLGYSGEVIRTIDKKKIEENLIAFHPDKKNTILMLGIQGSGKTTVVAKLARWLSKHGYRVGVIGADTWRPGALTQLKMNCSKINTQVYGEENNSNALEIVKNGLKYFESEPVDIVIIDTAGRHKEEQGLLDEMKSMYSIVTPDQVFLVIDGTIGQQAYNQARIFHENAKISGIIITKLDGTAKGGGALAASAATGAKVLFIGTGERIDDLEQFSPTSFVGRLLGMGDIKALLEMARSLEIQSDENQAKRLMSGKMTIEDFYSQMENMGKMGFRNVIENLPGLSNFVKDDHLDVLQQKMEKWRYIIQSFTTEEKKNPDIIHESRRKRIARGAGVMEHDVKELIKQYNNSKTMMKQAKGRQMQGLMRRFGLG</sequence>